<dbReference type="Pfam" id="PF04828">
    <property type="entry name" value="GFA"/>
    <property type="match status" value="1"/>
</dbReference>
<organism evidence="6 7">
    <name type="scientific">Dyella ginsengisoli</name>
    <dbReference type="NCBI Taxonomy" id="363848"/>
    <lineage>
        <taxon>Bacteria</taxon>
        <taxon>Pseudomonadati</taxon>
        <taxon>Pseudomonadota</taxon>
        <taxon>Gammaproteobacteria</taxon>
        <taxon>Lysobacterales</taxon>
        <taxon>Rhodanobacteraceae</taxon>
        <taxon>Dyella</taxon>
    </lineage>
</organism>
<evidence type="ECO:0000259" key="5">
    <source>
        <dbReference type="PROSITE" id="PS51891"/>
    </source>
</evidence>
<comment type="caution">
    <text evidence="6">The sequence shown here is derived from an EMBL/GenBank/DDBJ whole genome shotgun (WGS) entry which is preliminary data.</text>
</comment>
<evidence type="ECO:0000256" key="2">
    <source>
        <dbReference type="ARBA" id="ARBA00022723"/>
    </source>
</evidence>
<name>A0ABW8JXF1_9GAMM</name>
<evidence type="ECO:0000256" key="4">
    <source>
        <dbReference type="ARBA" id="ARBA00023239"/>
    </source>
</evidence>
<dbReference type="Gene3D" id="3.90.1590.10">
    <property type="entry name" value="glutathione-dependent formaldehyde- activating enzyme (gfa)"/>
    <property type="match status" value="1"/>
</dbReference>
<keyword evidence="7" id="KW-1185">Reference proteome</keyword>
<accession>A0ABW8JXF1</accession>
<dbReference type="PANTHER" id="PTHR33337:SF40">
    <property type="entry name" value="CENP-V_GFA DOMAIN-CONTAINING PROTEIN-RELATED"/>
    <property type="match status" value="1"/>
</dbReference>
<protein>
    <submittedName>
        <fullName evidence="6">GFA family protein</fullName>
    </submittedName>
</protein>
<evidence type="ECO:0000313" key="7">
    <source>
        <dbReference type="Proteomes" id="UP001620460"/>
    </source>
</evidence>
<keyword evidence="4" id="KW-0456">Lyase</keyword>
<proteinExistence type="inferred from homology"/>
<dbReference type="PANTHER" id="PTHR33337">
    <property type="entry name" value="GFA DOMAIN-CONTAINING PROTEIN"/>
    <property type="match status" value="1"/>
</dbReference>
<dbReference type="EMBL" id="JADIKM010000006">
    <property type="protein sequence ID" value="MFK2905744.1"/>
    <property type="molecule type" value="Genomic_DNA"/>
</dbReference>
<dbReference type="InterPro" id="IPR011057">
    <property type="entry name" value="Mss4-like_sf"/>
</dbReference>
<evidence type="ECO:0000256" key="1">
    <source>
        <dbReference type="ARBA" id="ARBA00005495"/>
    </source>
</evidence>
<reference evidence="6 7" key="1">
    <citation type="submission" date="2020-10" db="EMBL/GenBank/DDBJ databases">
        <title>Phylogeny of dyella-like bacteria.</title>
        <authorList>
            <person name="Fu J."/>
        </authorList>
    </citation>
    <scope>NUCLEOTIDE SEQUENCE [LARGE SCALE GENOMIC DNA]</scope>
    <source>
        <strain evidence="6 7">Gsoil3046</strain>
    </source>
</reference>
<feature type="domain" description="CENP-V/GFA" evidence="5">
    <location>
        <begin position="4"/>
        <end position="123"/>
    </location>
</feature>
<gene>
    <name evidence="6" type="ORF">ISP17_17430</name>
</gene>
<dbReference type="InterPro" id="IPR006913">
    <property type="entry name" value="CENP-V/GFA"/>
</dbReference>
<sequence>MTMLHGQCACGDVRYQADIGSGRRRYCTCVLCRLASGEAVVVGVDLPASALRWCAGEPVFYGAATSQLRHGFCANCGSALCTLRQDGTLSLDVSTLDDCAAIGVRSHVHADYRRGPAPLSMAL</sequence>
<evidence type="ECO:0000313" key="6">
    <source>
        <dbReference type="EMBL" id="MFK2905744.1"/>
    </source>
</evidence>
<dbReference type="SUPFAM" id="SSF51316">
    <property type="entry name" value="Mss4-like"/>
    <property type="match status" value="1"/>
</dbReference>
<evidence type="ECO:0000256" key="3">
    <source>
        <dbReference type="ARBA" id="ARBA00022833"/>
    </source>
</evidence>
<keyword evidence="2" id="KW-0479">Metal-binding</keyword>
<comment type="similarity">
    <text evidence="1">Belongs to the Gfa family.</text>
</comment>
<keyword evidence="3" id="KW-0862">Zinc</keyword>
<dbReference type="PROSITE" id="PS51891">
    <property type="entry name" value="CENP_V_GFA"/>
    <property type="match status" value="1"/>
</dbReference>
<dbReference type="Proteomes" id="UP001620460">
    <property type="component" value="Unassembled WGS sequence"/>
</dbReference>